<comment type="function">
    <text evidence="1">Is involved in generating a small heat-stable compound (Nod), an acylated oligomer of N-acetylglucosamine, that stimulates mitosis in various plant protoplasts.</text>
</comment>
<organism evidence="6 7">
    <name type="scientific">Sphingomonas ginkgonis</name>
    <dbReference type="NCBI Taxonomy" id="2315330"/>
    <lineage>
        <taxon>Bacteria</taxon>
        <taxon>Pseudomonadati</taxon>
        <taxon>Pseudomonadota</taxon>
        <taxon>Alphaproteobacteria</taxon>
        <taxon>Sphingomonadales</taxon>
        <taxon>Sphingomonadaceae</taxon>
        <taxon>Sphingomonas</taxon>
    </lineage>
</organism>
<gene>
    <name evidence="6" type="ORF">HMF7854_13960</name>
</gene>
<comment type="caution">
    <text evidence="6">The sequence shown here is derived from an EMBL/GenBank/DDBJ whole genome shotgun (WGS) entry which is preliminary data.</text>
</comment>
<dbReference type="SUPFAM" id="SSF88713">
    <property type="entry name" value="Glycoside hydrolase/deacetylase"/>
    <property type="match status" value="1"/>
</dbReference>
<proteinExistence type="inferred from homology"/>
<evidence type="ECO:0000259" key="5">
    <source>
        <dbReference type="Pfam" id="PF01522"/>
    </source>
</evidence>
<protein>
    <recommendedName>
        <fullName evidence="3">Chitooligosaccharide deacetylase</fullName>
    </recommendedName>
    <alternativeName>
        <fullName evidence="4">Nodulation protein B</fullName>
    </alternativeName>
</protein>
<dbReference type="Gene3D" id="3.20.20.370">
    <property type="entry name" value="Glycoside hydrolase/deacetylase"/>
    <property type="match status" value="1"/>
</dbReference>
<evidence type="ECO:0000256" key="1">
    <source>
        <dbReference type="ARBA" id="ARBA00003236"/>
    </source>
</evidence>
<sequence>MPVRTRIAIVGALLLVGLLFFVHLRSQPAVSVIPGLAGPAGKTVVAPPPPPRVEDYGGGGATRLAVLVTDVDSDWIGLVRALRARGIPATFTRDPAEAMRHRAMLAYPLISGKVLSGDHIRALAAFVHGGGGLMTFDLAGGGLEPLFGIRGEIPGRARSALRWPATAGATAITPLNAAGMEATLGSQGLDVTTATTLARFDDGAAALTCQSAVGRACILGVDVGSYANRAFNLRAEPLAGGYVNGDADGLDRLMNAVRDFYVASEPNAYLIGTAPAPFGGSLILTHDLDAGKALADSLALAEAMRKRDVDATFFMQTKYVRDWNDDVFFRADTLPQLRRLKALGMEVGSHSVAHARAFNQFELGDGTEAYPDYRPFVTSQTTARGGTILGELRVSKYLLDSAIGQQTLAFRPGHLRNPAMLPQALAATGYRFTSDLTAENALTNYPFQLAYGRSGPGLMPVWEFPVTIEDEAAPPFAARLDASVALVERIASRGGVATLLVHPDHGSKRDAELALIDRLRGRYWIGGLSRFGEWWRARDLAAIDYDGKQVTARGPLPVHGVTVSFPRSGRTHVIP</sequence>
<dbReference type="Proteomes" id="UP000274661">
    <property type="component" value="Unassembled WGS sequence"/>
</dbReference>
<dbReference type="InterPro" id="IPR002509">
    <property type="entry name" value="NODB_dom"/>
</dbReference>
<dbReference type="GO" id="GO:0005975">
    <property type="term" value="P:carbohydrate metabolic process"/>
    <property type="evidence" value="ECO:0007669"/>
    <property type="project" value="InterPro"/>
</dbReference>
<evidence type="ECO:0000313" key="7">
    <source>
        <dbReference type="Proteomes" id="UP000274661"/>
    </source>
</evidence>
<evidence type="ECO:0000313" key="6">
    <source>
        <dbReference type="EMBL" id="RST31817.1"/>
    </source>
</evidence>
<evidence type="ECO:0000256" key="3">
    <source>
        <dbReference type="ARBA" id="ARBA00020071"/>
    </source>
</evidence>
<keyword evidence="7" id="KW-1185">Reference proteome</keyword>
<dbReference type="InterPro" id="IPR029062">
    <property type="entry name" value="Class_I_gatase-like"/>
</dbReference>
<dbReference type="InterPro" id="IPR011330">
    <property type="entry name" value="Glyco_hydro/deAcase_b/a-brl"/>
</dbReference>
<dbReference type="EMBL" id="RWJF01000001">
    <property type="protein sequence ID" value="RST31817.1"/>
    <property type="molecule type" value="Genomic_DNA"/>
</dbReference>
<accession>A0A429VD87</accession>
<dbReference type="RefSeq" id="WP_126719757.1">
    <property type="nucleotide sequence ID" value="NZ_RWJF01000001.1"/>
</dbReference>
<evidence type="ECO:0000256" key="2">
    <source>
        <dbReference type="ARBA" id="ARBA00010973"/>
    </source>
</evidence>
<dbReference type="Pfam" id="PF01522">
    <property type="entry name" value="Polysacc_deac_1"/>
    <property type="match status" value="1"/>
</dbReference>
<dbReference type="Gene3D" id="3.40.50.880">
    <property type="match status" value="1"/>
</dbReference>
<dbReference type="AlphaFoldDB" id="A0A429VD87"/>
<reference evidence="6 7" key="1">
    <citation type="submission" date="2018-12" db="EMBL/GenBank/DDBJ databases">
        <title>Sphingomonas sp. HMF7854 Genome sequencing and assembly.</title>
        <authorList>
            <person name="Cha I."/>
            <person name="Kang H."/>
            <person name="Kim H."/>
            <person name="Kang J."/>
            <person name="Joh K."/>
        </authorList>
    </citation>
    <scope>NUCLEOTIDE SEQUENCE [LARGE SCALE GENOMIC DNA]</scope>
    <source>
        <strain evidence="6 7">HMF7854</strain>
    </source>
</reference>
<evidence type="ECO:0000256" key="4">
    <source>
        <dbReference type="ARBA" id="ARBA00032976"/>
    </source>
</evidence>
<name>A0A429VD87_9SPHN</name>
<comment type="similarity">
    <text evidence="2">Belongs to the polysaccharide deacetylase family.</text>
</comment>
<feature type="domain" description="NodB homology" evidence="5">
    <location>
        <begin position="299"/>
        <end position="432"/>
    </location>
</feature>
<dbReference type="GO" id="GO:0016810">
    <property type="term" value="F:hydrolase activity, acting on carbon-nitrogen (but not peptide) bonds"/>
    <property type="evidence" value="ECO:0007669"/>
    <property type="project" value="InterPro"/>
</dbReference>
<dbReference type="OrthoDB" id="7623178at2"/>